<dbReference type="Proteomes" id="UP000279284">
    <property type="component" value="Chromosome"/>
</dbReference>
<evidence type="ECO:0000313" key="2">
    <source>
        <dbReference type="Proteomes" id="UP000279284"/>
    </source>
</evidence>
<dbReference type="EMBL" id="LR134313">
    <property type="protein sequence ID" value="VEF01590.1"/>
    <property type="molecule type" value="Genomic_DNA"/>
</dbReference>
<reference evidence="1 2" key="1">
    <citation type="submission" date="2018-12" db="EMBL/GenBank/DDBJ databases">
        <authorList>
            <consortium name="Pathogen Informatics"/>
        </authorList>
    </citation>
    <scope>NUCLEOTIDE SEQUENCE [LARGE SCALE GENOMIC DNA]</scope>
    <source>
        <strain evidence="1 2">NCTC10296</strain>
    </source>
</reference>
<protein>
    <submittedName>
        <fullName evidence="1">Uncharacterized protein</fullName>
    </submittedName>
</protein>
<evidence type="ECO:0000313" key="1">
    <source>
        <dbReference type="EMBL" id="VEF01590.1"/>
    </source>
</evidence>
<dbReference type="KEGG" id="nci:NCTC10296_01373"/>
<keyword evidence="2" id="KW-1185">Reference proteome</keyword>
<gene>
    <name evidence="1" type="ORF">NCTC10296_01373</name>
</gene>
<dbReference type="AlphaFoldDB" id="A0A3S4PHY7"/>
<organism evidence="1 2">
    <name type="scientific">Neisseria canis</name>
    <dbReference type="NCBI Taxonomy" id="493"/>
    <lineage>
        <taxon>Bacteria</taxon>
        <taxon>Pseudomonadati</taxon>
        <taxon>Pseudomonadota</taxon>
        <taxon>Betaproteobacteria</taxon>
        <taxon>Neisseriales</taxon>
        <taxon>Neisseriaceae</taxon>
        <taxon>Neisseria</taxon>
    </lineage>
</organism>
<proteinExistence type="predicted"/>
<accession>A0A3S4PHY7</accession>
<name>A0A3S4PHY7_9NEIS</name>
<sequence>MADNPNLIGLTILTVCLIRLLNKGIERINDQCLSENGNAGFCEANGFQTGIVRFGLNRRYDNLPWHCLYFKPLPQGQGSLRWTITPRAANASGL</sequence>